<comment type="catalytic activity">
    <reaction evidence="8 9">
        <text>hydroxymethylbilane = uroporphyrinogen III + H2O</text>
        <dbReference type="Rhea" id="RHEA:18965"/>
        <dbReference type="ChEBI" id="CHEBI:15377"/>
        <dbReference type="ChEBI" id="CHEBI:57308"/>
        <dbReference type="ChEBI" id="CHEBI:57845"/>
        <dbReference type="EC" id="4.2.1.75"/>
    </reaction>
</comment>
<keyword evidence="5 9" id="KW-0627">Porphyrin biosynthesis</keyword>
<dbReference type="InterPro" id="IPR003754">
    <property type="entry name" value="4pyrrol_synth_uPrphyn_synth"/>
</dbReference>
<evidence type="ECO:0000256" key="7">
    <source>
        <dbReference type="ARBA" id="ARBA00040167"/>
    </source>
</evidence>
<dbReference type="EMBL" id="AACCXK010000010">
    <property type="protein sequence ID" value="EAK0453321.1"/>
    <property type="molecule type" value="Genomic_DNA"/>
</dbReference>
<gene>
    <name evidence="12" type="ORF">AAH17_06555</name>
    <name evidence="13" type="ORF">AAH24_00145</name>
    <name evidence="11" type="ORF">BVH53_03760</name>
</gene>
<evidence type="ECO:0000313" key="11">
    <source>
        <dbReference type="EMBL" id="EAI5407811.1"/>
    </source>
</evidence>
<evidence type="ECO:0000313" key="12">
    <source>
        <dbReference type="EMBL" id="EAK0453321.1"/>
    </source>
</evidence>
<dbReference type="PANTHER" id="PTHR38042:SF1">
    <property type="entry name" value="UROPORPHYRINOGEN-III SYNTHASE, CHLOROPLASTIC"/>
    <property type="match status" value="1"/>
</dbReference>
<dbReference type="GO" id="GO:0004852">
    <property type="term" value="F:uroporphyrinogen-III synthase activity"/>
    <property type="evidence" value="ECO:0007669"/>
    <property type="project" value="UniProtKB-UniRule"/>
</dbReference>
<comment type="caution">
    <text evidence="12">The sequence shown here is derived from an EMBL/GenBank/DDBJ whole genome shotgun (WGS) entry which is preliminary data.</text>
</comment>
<accession>A0A5L4KCQ2</accession>
<dbReference type="InterPro" id="IPR036108">
    <property type="entry name" value="4pyrrol_syn_uPrphyn_synt_sf"/>
</dbReference>
<name>A0A5L4KCQ2_CAMFE</name>
<dbReference type="SUPFAM" id="SSF69618">
    <property type="entry name" value="HemD-like"/>
    <property type="match status" value="1"/>
</dbReference>
<comment type="pathway">
    <text evidence="1 9">Porphyrin-containing compound metabolism; protoporphyrin-IX biosynthesis; coproporphyrinogen-III from 5-aminolevulinate: step 3/4.</text>
</comment>
<evidence type="ECO:0000256" key="9">
    <source>
        <dbReference type="RuleBase" id="RU366031"/>
    </source>
</evidence>
<dbReference type="Proteomes" id="UP000557842">
    <property type="component" value="Unassembled WGS sequence"/>
</dbReference>
<proteinExistence type="inferred from homology"/>
<comment type="similarity">
    <text evidence="2 9">Belongs to the uroporphyrinogen-III synthase family.</text>
</comment>
<comment type="function">
    <text evidence="6 9">Catalyzes cyclization of the linear tetrapyrrole, hydroxymethylbilane, to the macrocyclic uroporphyrinogen III.</text>
</comment>
<protein>
    <recommendedName>
        <fullName evidence="7 9">Uroporphyrinogen-III synthase</fullName>
        <ecNumber evidence="3 9">4.2.1.75</ecNumber>
    </recommendedName>
</protein>
<dbReference type="EC" id="4.2.1.75" evidence="3 9"/>
<dbReference type="EMBL" id="AABQDW010000005">
    <property type="protein sequence ID" value="EAI5407811.1"/>
    <property type="molecule type" value="Genomic_DNA"/>
</dbReference>
<dbReference type="EMBL" id="AACCXM010000001">
    <property type="protein sequence ID" value="EAK0467784.1"/>
    <property type="molecule type" value="Genomic_DNA"/>
</dbReference>
<evidence type="ECO:0000256" key="1">
    <source>
        <dbReference type="ARBA" id="ARBA00004772"/>
    </source>
</evidence>
<evidence type="ECO:0000256" key="4">
    <source>
        <dbReference type="ARBA" id="ARBA00023239"/>
    </source>
</evidence>
<evidence type="ECO:0000256" key="3">
    <source>
        <dbReference type="ARBA" id="ARBA00013109"/>
    </source>
</evidence>
<evidence type="ECO:0000256" key="5">
    <source>
        <dbReference type="ARBA" id="ARBA00023244"/>
    </source>
</evidence>
<dbReference type="Pfam" id="PF02602">
    <property type="entry name" value="HEM4"/>
    <property type="match status" value="1"/>
</dbReference>
<dbReference type="Gene3D" id="3.40.50.10090">
    <property type="match status" value="2"/>
</dbReference>
<dbReference type="RefSeq" id="WP_065844074.1">
    <property type="nucleotide sequence ID" value="NZ_AABUZP020000005.1"/>
</dbReference>
<dbReference type="PANTHER" id="PTHR38042">
    <property type="entry name" value="UROPORPHYRINOGEN-III SYNTHASE, CHLOROPLASTIC"/>
    <property type="match status" value="1"/>
</dbReference>
<dbReference type="GO" id="GO:0006782">
    <property type="term" value="P:protoporphyrinogen IX biosynthetic process"/>
    <property type="evidence" value="ECO:0007669"/>
    <property type="project" value="UniProtKB-UniRule"/>
</dbReference>
<dbReference type="InterPro" id="IPR039793">
    <property type="entry name" value="UROS/Hem4"/>
</dbReference>
<dbReference type="UniPathway" id="UPA00251">
    <property type="reaction ID" value="UER00320"/>
</dbReference>
<feature type="domain" description="Tetrapyrrole biosynthesis uroporphyrinogen III synthase" evidence="10">
    <location>
        <begin position="30"/>
        <end position="199"/>
    </location>
</feature>
<dbReference type="AlphaFoldDB" id="A0A5L4KCQ2"/>
<dbReference type="CDD" id="cd06578">
    <property type="entry name" value="HemD"/>
    <property type="match status" value="1"/>
</dbReference>
<evidence type="ECO:0000256" key="2">
    <source>
        <dbReference type="ARBA" id="ARBA00008133"/>
    </source>
</evidence>
<evidence type="ECO:0000256" key="8">
    <source>
        <dbReference type="ARBA" id="ARBA00048617"/>
    </source>
</evidence>
<evidence type="ECO:0000313" key="13">
    <source>
        <dbReference type="EMBL" id="EAK0467784.1"/>
    </source>
</evidence>
<evidence type="ECO:0000259" key="10">
    <source>
        <dbReference type="Pfam" id="PF02602"/>
    </source>
</evidence>
<organism evidence="12">
    <name type="scientific">Campylobacter fetus</name>
    <dbReference type="NCBI Taxonomy" id="196"/>
    <lineage>
        <taxon>Bacteria</taxon>
        <taxon>Pseudomonadati</taxon>
        <taxon>Campylobacterota</taxon>
        <taxon>Epsilonproteobacteria</taxon>
        <taxon>Campylobacterales</taxon>
        <taxon>Campylobacteraceae</taxon>
        <taxon>Campylobacter</taxon>
    </lineage>
</organism>
<sequence length="211" mass="23576">MIYLVSNTPYNLDEVINLKVCEIVFYKFNLNLNDFDAAVFTSKNGVNALKFNNIKCENLDIFAISNSTAQACKEFGFKRIFEGFNAHGNEFAKEIYPCLRGKKVLYISAKDTVSGLSSFLQSNGVDINTLIAYENRLLKLNLKKPEDGSIIIFTSPKNVEGFLSNFSWNDSYKAIAIGKTTAKALDFVTEAIISPTQQISECVNIAKSYKI</sequence>
<evidence type="ECO:0000256" key="6">
    <source>
        <dbReference type="ARBA" id="ARBA00037589"/>
    </source>
</evidence>
<reference evidence="12 14" key="1">
    <citation type="submission" date="2018-05" db="EMBL/GenBank/DDBJ databases">
        <authorList>
            <consortium name="PulseNet: The National Subtyping Network for Foodborne Disease Surveillance"/>
            <person name="Tarr C.L."/>
            <person name="Trees E."/>
            <person name="Katz L.S."/>
            <person name="Carleton-Romer H.A."/>
            <person name="Stroika S."/>
            <person name="Kucerova Z."/>
            <person name="Roache K.F."/>
            <person name="Sabol A.L."/>
            <person name="Besser J."/>
            <person name="Gerner-Smidt P."/>
        </authorList>
    </citation>
    <scope>NUCLEOTIDE SEQUENCE</scope>
    <source>
        <strain evidence="12">2014D-0197</strain>
        <strain evidence="11 14">2016D-0221</strain>
        <strain evidence="13">D4313</strain>
    </source>
</reference>
<keyword evidence="4 9" id="KW-0456">Lyase</keyword>
<evidence type="ECO:0000313" key="14">
    <source>
        <dbReference type="Proteomes" id="UP000557842"/>
    </source>
</evidence>
<dbReference type="GO" id="GO:0006780">
    <property type="term" value="P:uroporphyrinogen III biosynthetic process"/>
    <property type="evidence" value="ECO:0007669"/>
    <property type="project" value="UniProtKB-UniRule"/>
</dbReference>